<keyword evidence="3" id="KW-0378">Hydrolase</keyword>
<feature type="chain" id="PRO_5046794467" evidence="1">
    <location>
        <begin position="22"/>
        <end position="236"/>
    </location>
</feature>
<proteinExistence type="predicted"/>
<feature type="signal peptide" evidence="1">
    <location>
        <begin position="1"/>
        <end position="21"/>
    </location>
</feature>
<dbReference type="RefSeq" id="WP_251742731.1">
    <property type="nucleotide sequence ID" value="NZ_JBHUOJ010000022.1"/>
</dbReference>
<dbReference type="SUPFAM" id="SSF52266">
    <property type="entry name" value="SGNH hydrolase"/>
    <property type="match status" value="1"/>
</dbReference>
<dbReference type="PANTHER" id="PTHR30383:SF5">
    <property type="entry name" value="SGNH HYDROLASE-TYPE ESTERASE DOMAIN-CONTAINING PROTEIN"/>
    <property type="match status" value="1"/>
</dbReference>
<organism evidence="3 4">
    <name type="scientific">Christiangramia antarctica</name>
    <dbReference type="NCBI Taxonomy" id="2058158"/>
    <lineage>
        <taxon>Bacteria</taxon>
        <taxon>Pseudomonadati</taxon>
        <taxon>Bacteroidota</taxon>
        <taxon>Flavobacteriia</taxon>
        <taxon>Flavobacteriales</taxon>
        <taxon>Flavobacteriaceae</taxon>
        <taxon>Christiangramia</taxon>
    </lineage>
</organism>
<evidence type="ECO:0000256" key="1">
    <source>
        <dbReference type="SAM" id="SignalP"/>
    </source>
</evidence>
<evidence type="ECO:0000313" key="3">
    <source>
        <dbReference type="EMBL" id="MFD2833624.1"/>
    </source>
</evidence>
<dbReference type="Proteomes" id="UP001597438">
    <property type="component" value="Unassembled WGS sequence"/>
</dbReference>
<dbReference type="Gene3D" id="3.40.50.1110">
    <property type="entry name" value="SGNH hydrolase"/>
    <property type="match status" value="1"/>
</dbReference>
<gene>
    <name evidence="3" type="ORF">ACFSYS_10025</name>
</gene>
<dbReference type="GO" id="GO:0016787">
    <property type="term" value="F:hydrolase activity"/>
    <property type="evidence" value="ECO:0007669"/>
    <property type="project" value="UniProtKB-KW"/>
</dbReference>
<comment type="caution">
    <text evidence="3">The sequence shown here is derived from an EMBL/GenBank/DDBJ whole genome shotgun (WGS) entry which is preliminary data.</text>
</comment>
<keyword evidence="1" id="KW-0732">Signal</keyword>
<dbReference type="PANTHER" id="PTHR30383">
    <property type="entry name" value="THIOESTERASE 1/PROTEASE 1/LYSOPHOSPHOLIPASE L1"/>
    <property type="match status" value="1"/>
</dbReference>
<feature type="domain" description="SGNH hydrolase-type esterase" evidence="2">
    <location>
        <begin position="58"/>
        <end position="221"/>
    </location>
</feature>
<dbReference type="CDD" id="cd04501">
    <property type="entry name" value="SGNH_hydrolase_like_4"/>
    <property type="match status" value="1"/>
</dbReference>
<dbReference type="EMBL" id="JBHUOJ010000022">
    <property type="protein sequence ID" value="MFD2833624.1"/>
    <property type="molecule type" value="Genomic_DNA"/>
</dbReference>
<accession>A0ABW5X6U9</accession>
<dbReference type="InterPro" id="IPR036514">
    <property type="entry name" value="SGNH_hydro_sf"/>
</dbReference>
<keyword evidence="4" id="KW-1185">Reference proteome</keyword>
<evidence type="ECO:0000259" key="2">
    <source>
        <dbReference type="Pfam" id="PF13472"/>
    </source>
</evidence>
<sequence length="236" mass="26672">MHFRNFVYLILIAVCCGNLNAQTEQYNELMEQDWPNLKKYREANEKIHADSIYPKVVFMGNSITEGWVNMRPDFFSEHNFIGRGIGGQTTPQMLIRFMPDVIDLQPEVVVILAGINDIAGNNGYSSQKMITDNIKAMATLASENNIKVILSSVLPAYDFPWRPGLEPAGKVVELNKWIKNFAEKNNYTYLNYFDSTVDDRLGLKAEFSGDGVHPNALGYAVMEPLVLEAIEKVLNE</sequence>
<evidence type="ECO:0000313" key="4">
    <source>
        <dbReference type="Proteomes" id="UP001597438"/>
    </source>
</evidence>
<protein>
    <submittedName>
        <fullName evidence="3">SGNH/GDSL hydrolase family protein</fullName>
    </submittedName>
</protein>
<dbReference type="InterPro" id="IPR013830">
    <property type="entry name" value="SGNH_hydro"/>
</dbReference>
<dbReference type="InterPro" id="IPR051532">
    <property type="entry name" value="Ester_Hydrolysis_Enzymes"/>
</dbReference>
<reference evidence="4" key="1">
    <citation type="journal article" date="2019" name="Int. J. Syst. Evol. Microbiol.">
        <title>The Global Catalogue of Microorganisms (GCM) 10K type strain sequencing project: providing services to taxonomists for standard genome sequencing and annotation.</title>
        <authorList>
            <consortium name="The Broad Institute Genomics Platform"/>
            <consortium name="The Broad Institute Genome Sequencing Center for Infectious Disease"/>
            <person name="Wu L."/>
            <person name="Ma J."/>
        </authorList>
    </citation>
    <scope>NUCLEOTIDE SEQUENCE [LARGE SCALE GENOMIC DNA]</scope>
    <source>
        <strain evidence="4">KCTC 52925</strain>
    </source>
</reference>
<name>A0ABW5X6U9_9FLAO</name>
<dbReference type="Pfam" id="PF13472">
    <property type="entry name" value="Lipase_GDSL_2"/>
    <property type="match status" value="1"/>
</dbReference>